<feature type="compositionally biased region" description="Polar residues" evidence="1">
    <location>
        <begin position="243"/>
        <end position="252"/>
    </location>
</feature>
<feature type="region of interest" description="Disordered" evidence="1">
    <location>
        <begin position="421"/>
        <end position="475"/>
    </location>
</feature>
<accession>A0ABV8FWR3</accession>
<dbReference type="CDD" id="cd00143">
    <property type="entry name" value="PP2Cc"/>
    <property type="match status" value="1"/>
</dbReference>
<evidence type="ECO:0000313" key="5">
    <source>
        <dbReference type="Proteomes" id="UP001595847"/>
    </source>
</evidence>
<dbReference type="Gene3D" id="3.60.40.10">
    <property type="entry name" value="PPM-type phosphatase domain"/>
    <property type="match status" value="1"/>
</dbReference>
<feature type="transmembrane region" description="Helical" evidence="2">
    <location>
        <begin position="316"/>
        <end position="337"/>
    </location>
</feature>
<feature type="region of interest" description="Disordered" evidence="1">
    <location>
        <begin position="243"/>
        <end position="311"/>
    </location>
</feature>
<name>A0ABV8FWR3_9ACTN</name>
<evidence type="ECO:0000256" key="2">
    <source>
        <dbReference type="SAM" id="Phobius"/>
    </source>
</evidence>
<proteinExistence type="predicted"/>
<protein>
    <submittedName>
        <fullName evidence="4">Stp1/IreP family PP2C-type Ser/Thr phosphatase</fullName>
    </submittedName>
</protein>
<evidence type="ECO:0000313" key="4">
    <source>
        <dbReference type="EMBL" id="MFC3999884.1"/>
    </source>
</evidence>
<dbReference type="PANTHER" id="PTHR47992">
    <property type="entry name" value="PROTEIN PHOSPHATASE"/>
    <property type="match status" value="1"/>
</dbReference>
<dbReference type="InterPro" id="IPR036457">
    <property type="entry name" value="PPM-type-like_dom_sf"/>
</dbReference>
<evidence type="ECO:0000259" key="3">
    <source>
        <dbReference type="PROSITE" id="PS51746"/>
    </source>
</evidence>
<organism evidence="4 5">
    <name type="scientific">Nocardiopsis sediminis</name>
    <dbReference type="NCBI Taxonomy" id="1778267"/>
    <lineage>
        <taxon>Bacteria</taxon>
        <taxon>Bacillati</taxon>
        <taxon>Actinomycetota</taxon>
        <taxon>Actinomycetes</taxon>
        <taxon>Streptosporangiales</taxon>
        <taxon>Nocardiopsidaceae</taxon>
        <taxon>Nocardiopsis</taxon>
    </lineage>
</organism>
<dbReference type="InterPro" id="IPR015655">
    <property type="entry name" value="PP2C"/>
</dbReference>
<dbReference type="NCBIfam" id="NF033484">
    <property type="entry name" value="Stp1_PP2C_phos"/>
    <property type="match status" value="1"/>
</dbReference>
<keyword evidence="5" id="KW-1185">Reference proteome</keyword>
<dbReference type="InterPro" id="IPR001932">
    <property type="entry name" value="PPM-type_phosphatase-like_dom"/>
</dbReference>
<feature type="compositionally biased region" description="Polar residues" evidence="1">
    <location>
        <begin position="444"/>
        <end position="462"/>
    </location>
</feature>
<dbReference type="Proteomes" id="UP001595847">
    <property type="component" value="Unassembled WGS sequence"/>
</dbReference>
<keyword evidence="2" id="KW-0812">Transmembrane</keyword>
<dbReference type="Pfam" id="PF13672">
    <property type="entry name" value="PP2C_2"/>
    <property type="match status" value="1"/>
</dbReference>
<reference evidence="5" key="1">
    <citation type="journal article" date="2019" name="Int. J. Syst. Evol. Microbiol.">
        <title>The Global Catalogue of Microorganisms (GCM) 10K type strain sequencing project: providing services to taxonomists for standard genome sequencing and annotation.</title>
        <authorList>
            <consortium name="The Broad Institute Genomics Platform"/>
            <consortium name="The Broad Institute Genome Sequencing Center for Infectious Disease"/>
            <person name="Wu L."/>
            <person name="Ma J."/>
        </authorList>
    </citation>
    <scope>NUCLEOTIDE SEQUENCE [LARGE SCALE GENOMIC DNA]</scope>
    <source>
        <strain evidence="5">TBRC 1826</strain>
    </source>
</reference>
<keyword evidence="2" id="KW-0472">Membrane</keyword>
<evidence type="ECO:0000256" key="1">
    <source>
        <dbReference type="SAM" id="MobiDB-lite"/>
    </source>
</evidence>
<dbReference type="SMART" id="SM00331">
    <property type="entry name" value="PP2C_SIG"/>
    <property type="match status" value="1"/>
</dbReference>
<gene>
    <name evidence="4" type="ORF">ACFOVU_28480</name>
</gene>
<feature type="domain" description="PPM-type phosphatase" evidence="3">
    <location>
        <begin position="6"/>
        <end position="238"/>
    </location>
</feature>
<keyword evidence="2" id="KW-1133">Transmembrane helix</keyword>
<feature type="compositionally biased region" description="Gly residues" evidence="1">
    <location>
        <begin position="429"/>
        <end position="443"/>
    </location>
</feature>
<dbReference type="RefSeq" id="WP_378538555.1">
    <property type="nucleotide sequence ID" value="NZ_JBHSBH010000022.1"/>
</dbReference>
<dbReference type="SUPFAM" id="SSF81606">
    <property type="entry name" value="PP2C-like"/>
    <property type="match status" value="1"/>
</dbReference>
<dbReference type="PROSITE" id="PS51746">
    <property type="entry name" value="PPM_2"/>
    <property type="match status" value="1"/>
</dbReference>
<sequence>MTIALRYAAYSDVGCLREGNEDSAYAGPYLLAVADGMGGHAGGEIASAIAISTLMPLDEDVPSAEQMAGSLQQAVEQANGTLSQRVREEPRLENMGTTLTAMLWSGARVAMIHIGDSRAYLLRGEEFGQITHDHTLVQTLVDEGKITEEEVATHPQRSLLLRALDGRSQVDPDISISEAKVGDRYLLCSDGLSGVVSKETIRETLETERSVDAVARRLIDLANRGGGPDNITAVVADVIETATDPQGPTQEPTVVGAADQRREPLMTPDTPAGRAQGLNRPGGGDTAEMDRIPAFTRGPDPDPDPDDEPEARTRRWWPMVVTFLVIVAVVAGVGYYFGSRYLSSQYFIGPSENGESVAVYQGINTDVAGYSLATQVEDTRIPMDGLPETARTAVTATIPLGGLDEAEERVADLRGQADTCAADPDSCGMPGGSGGDTPAGGSGQESPAGSTRQEPANQQNGAGTPAAAPETNGGE</sequence>
<dbReference type="EMBL" id="JBHSBH010000022">
    <property type="protein sequence ID" value="MFC3999884.1"/>
    <property type="molecule type" value="Genomic_DNA"/>
</dbReference>
<comment type="caution">
    <text evidence="4">The sequence shown here is derived from an EMBL/GenBank/DDBJ whole genome shotgun (WGS) entry which is preliminary data.</text>
</comment>
<dbReference type="SMART" id="SM00332">
    <property type="entry name" value="PP2Cc"/>
    <property type="match status" value="1"/>
</dbReference>